<dbReference type="SUPFAM" id="SSF141523">
    <property type="entry name" value="L,D-transpeptidase catalytic domain-like"/>
    <property type="match status" value="1"/>
</dbReference>
<dbReference type="Pfam" id="PF03734">
    <property type="entry name" value="YkuD"/>
    <property type="match status" value="1"/>
</dbReference>
<evidence type="ECO:0000256" key="2">
    <source>
        <dbReference type="ARBA" id="ARBA00005992"/>
    </source>
</evidence>
<protein>
    <recommendedName>
        <fullName evidence="11">L,D-TPase catalytic domain-containing protein</fullName>
    </recommendedName>
</protein>
<dbReference type="Proteomes" id="UP000321085">
    <property type="component" value="Unassembled WGS sequence"/>
</dbReference>
<evidence type="ECO:0000256" key="10">
    <source>
        <dbReference type="SAM" id="SignalP"/>
    </source>
</evidence>
<evidence type="ECO:0000259" key="11">
    <source>
        <dbReference type="PROSITE" id="PS52029"/>
    </source>
</evidence>
<dbReference type="AlphaFoldDB" id="A0A512C2R3"/>
<dbReference type="UniPathway" id="UPA00219"/>
<comment type="pathway">
    <text evidence="1 9">Cell wall biogenesis; peptidoglycan biosynthesis.</text>
</comment>
<evidence type="ECO:0000256" key="5">
    <source>
        <dbReference type="ARBA" id="ARBA00022801"/>
    </source>
</evidence>
<dbReference type="GO" id="GO:0008360">
    <property type="term" value="P:regulation of cell shape"/>
    <property type="evidence" value="ECO:0007669"/>
    <property type="project" value="UniProtKB-UniRule"/>
</dbReference>
<keyword evidence="6 9" id="KW-0133">Cell shape</keyword>
<dbReference type="FunFam" id="2.40.440.10:FF:000002">
    <property type="entry name" value="L,D-transpeptidase ErfK/SrfK"/>
    <property type="match status" value="1"/>
</dbReference>
<dbReference type="InterPro" id="IPR050979">
    <property type="entry name" value="LD-transpeptidase"/>
</dbReference>
<gene>
    <name evidence="12" type="ORF">MAE02_60130</name>
</gene>
<evidence type="ECO:0000256" key="1">
    <source>
        <dbReference type="ARBA" id="ARBA00004752"/>
    </source>
</evidence>
<dbReference type="GO" id="GO:0071555">
    <property type="term" value="P:cell wall organization"/>
    <property type="evidence" value="ECO:0007669"/>
    <property type="project" value="UniProtKB-UniRule"/>
</dbReference>
<evidence type="ECO:0000256" key="6">
    <source>
        <dbReference type="ARBA" id="ARBA00022960"/>
    </source>
</evidence>
<organism evidence="12 13">
    <name type="scientific">Microvirga aerophila</name>
    <dbReference type="NCBI Taxonomy" id="670291"/>
    <lineage>
        <taxon>Bacteria</taxon>
        <taxon>Pseudomonadati</taxon>
        <taxon>Pseudomonadota</taxon>
        <taxon>Alphaproteobacteria</taxon>
        <taxon>Hyphomicrobiales</taxon>
        <taxon>Methylobacteriaceae</taxon>
        <taxon>Microvirga</taxon>
    </lineage>
</organism>
<dbReference type="InterPro" id="IPR006311">
    <property type="entry name" value="TAT_signal"/>
</dbReference>
<dbReference type="GO" id="GO:0005576">
    <property type="term" value="C:extracellular region"/>
    <property type="evidence" value="ECO:0007669"/>
    <property type="project" value="TreeGrafter"/>
</dbReference>
<dbReference type="GO" id="GO:0018104">
    <property type="term" value="P:peptidoglycan-protein cross-linking"/>
    <property type="evidence" value="ECO:0007669"/>
    <property type="project" value="TreeGrafter"/>
</dbReference>
<keyword evidence="13" id="KW-1185">Reference proteome</keyword>
<feature type="chain" id="PRO_5022184257" description="L,D-TPase catalytic domain-containing protein" evidence="10">
    <location>
        <begin position="23"/>
        <end position="237"/>
    </location>
</feature>
<dbReference type="PANTHER" id="PTHR30582">
    <property type="entry name" value="L,D-TRANSPEPTIDASE"/>
    <property type="match status" value="1"/>
</dbReference>
<dbReference type="EMBL" id="BJYU01000180">
    <property type="protein sequence ID" value="GEO18317.1"/>
    <property type="molecule type" value="Genomic_DNA"/>
</dbReference>
<keyword evidence="5" id="KW-0378">Hydrolase</keyword>
<dbReference type="GO" id="GO:0016757">
    <property type="term" value="F:glycosyltransferase activity"/>
    <property type="evidence" value="ECO:0007669"/>
    <property type="project" value="UniProtKB-KW"/>
</dbReference>
<feature type="active site" description="Proton donor/acceptor" evidence="9">
    <location>
        <position position="196"/>
    </location>
</feature>
<proteinExistence type="inferred from homology"/>
<accession>A0A512C2R3</accession>
<evidence type="ECO:0000256" key="7">
    <source>
        <dbReference type="ARBA" id="ARBA00022984"/>
    </source>
</evidence>
<dbReference type="PROSITE" id="PS51318">
    <property type="entry name" value="TAT"/>
    <property type="match status" value="1"/>
</dbReference>
<keyword evidence="8 9" id="KW-0961">Cell wall biogenesis/degradation</keyword>
<keyword evidence="3" id="KW-0328">Glycosyltransferase</keyword>
<evidence type="ECO:0000256" key="9">
    <source>
        <dbReference type="PROSITE-ProRule" id="PRU01373"/>
    </source>
</evidence>
<dbReference type="PANTHER" id="PTHR30582:SF24">
    <property type="entry name" value="L,D-TRANSPEPTIDASE ERFK_SRFK-RELATED"/>
    <property type="match status" value="1"/>
</dbReference>
<dbReference type="Gene3D" id="2.40.440.10">
    <property type="entry name" value="L,D-transpeptidase catalytic domain-like"/>
    <property type="match status" value="1"/>
</dbReference>
<dbReference type="InterPro" id="IPR038063">
    <property type="entry name" value="Transpep_catalytic_dom"/>
</dbReference>
<reference evidence="12 13" key="1">
    <citation type="submission" date="2019-07" db="EMBL/GenBank/DDBJ databases">
        <title>Whole genome shotgun sequence of Microvirga aerophila NBRC 106136.</title>
        <authorList>
            <person name="Hosoyama A."/>
            <person name="Uohara A."/>
            <person name="Ohji S."/>
            <person name="Ichikawa N."/>
        </authorList>
    </citation>
    <scope>NUCLEOTIDE SEQUENCE [LARGE SCALE GENOMIC DNA]</scope>
    <source>
        <strain evidence="12 13">NBRC 106136</strain>
    </source>
</reference>
<evidence type="ECO:0000256" key="8">
    <source>
        <dbReference type="ARBA" id="ARBA00023316"/>
    </source>
</evidence>
<dbReference type="PROSITE" id="PS51257">
    <property type="entry name" value="PROKAR_LIPOPROTEIN"/>
    <property type="match status" value="1"/>
</dbReference>
<feature type="active site" description="Nucleophile" evidence="9">
    <location>
        <position position="212"/>
    </location>
</feature>
<evidence type="ECO:0000313" key="12">
    <source>
        <dbReference type="EMBL" id="GEO18317.1"/>
    </source>
</evidence>
<evidence type="ECO:0000256" key="3">
    <source>
        <dbReference type="ARBA" id="ARBA00022676"/>
    </source>
</evidence>
<dbReference type="PROSITE" id="PS52029">
    <property type="entry name" value="LD_TPASE"/>
    <property type="match status" value="1"/>
</dbReference>
<comment type="similarity">
    <text evidence="2">Belongs to the YkuD family.</text>
</comment>
<dbReference type="InterPro" id="IPR005490">
    <property type="entry name" value="LD_TPept_cat_dom"/>
</dbReference>
<dbReference type="GO" id="GO:0071972">
    <property type="term" value="F:peptidoglycan L,D-transpeptidase activity"/>
    <property type="evidence" value="ECO:0007669"/>
    <property type="project" value="TreeGrafter"/>
</dbReference>
<evidence type="ECO:0000313" key="13">
    <source>
        <dbReference type="Proteomes" id="UP000321085"/>
    </source>
</evidence>
<keyword evidence="10" id="KW-0732">Signal</keyword>
<keyword evidence="4" id="KW-0808">Transferase</keyword>
<name>A0A512C2R3_9HYPH</name>
<evidence type="ECO:0000256" key="4">
    <source>
        <dbReference type="ARBA" id="ARBA00022679"/>
    </source>
</evidence>
<comment type="caution">
    <text evidence="12">The sequence shown here is derived from an EMBL/GenBank/DDBJ whole genome shotgun (WGS) entry which is preliminary data.</text>
</comment>
<keyword evidence="7 9" id="KW-0573">Peptidoglycan synthesis</keyword>
<dbReference type="CDD" id="cd16913">
    <property type="entry name" value="YkuD_like"/>
    <property type="match status" value="1"/>
</dbReference>
<feature type="domain" description="L,D-TPase catalytic" evidence="11">
    <location>
        <begin position="94"/>
        <end position="236"/>
    </location>
</feature>
<dbReference type="RefSeq" id="WP_147022952.1">
    <property type="nucleotide sequence ID" value="NZ_BJYU01000180.1"/>
</dbReference>
<feature type="signal peptide" evidence="10">
    <location>
        <begin position="1"/>
        <end position="22"/>
    </location>
</feature>
<sequence length="237" mass="25568">MSTMSRRLFLSSGLAPMTAALAGCSADRSPRAGLLDTSAPHRSPGGRTISKPNYAAVYASYPSEPHPVPKFDYAQVDPAFLRQEVEYLGSEEPGTVVVDPAARQLYFVDAPGRATRYGVGVGREGFGWSGTAKINMRRSWPDWVPPKEMVARDPEIRVQLVSTSRGKGVPGGPRSPLGARAMYLFADSGDTGYRIHGTTEPETIGTNVSSGCIRMVNQDVIHLYQRAPEGTQVIVLS</sequence>